<dbReference type="OrthoDB" id="3548654at2759"/>
<dbReference type="AlphaFoldDB" id="A0A6A6VUC5"/>
<accession>A0A6A6VUC5</accession>
<protein>
    <submittedName>
        <fullName evidence="2">HET-domain-containing protein</fullName>
    </submittedName>
</protein>
<feature type="domain" description="Heterokaryon incompatibility" evidence="1">
    <location>
        <begin position="81"/>
        <end position="270"/>
    </location>
</feature>
<proteinExistence type="predicted"/>
<dbReference type="GeneID" id="54480563"/>
<evidence type="ECO:0000313" key="2">
    <source>
        <dbReference type="EMBL" id="KAF2753755.1"/>
    </source>
</evidence>
<organism evidence="2 3">
    <name type="scientific">Pseudovirgaria hyperparasitica</name>
    <dbReference type="NCBI Taxonomy" id="470096"/>
    <lineage>
        <taxon>Eukaryota</taxon>
        <taxon>Fungi</taxon>
        <taxon>Dikarya</taxon>
        <taxon>Ascomycota</taxon>
        <taxon>Pezizomycotina</taxon>
        <taxon>Dothideomycetes</taxon>
        <taxon>Dothideomycetes incertae sedis</taxon>
        <taxon>Acrospermales</taxon>
        <taxon>Acrospermaceae</taxon>
        <taxon>Pseudovirgaria</taxon>
    </lineage>
</organism>
<dbReference type="InterPro" id="IPR010730">
    <property type="entry name" value="HET"/>
</dbReference>
<keyword evidence="3" id="KW-1185">Reference proteome</keyword>
<dbReference type="InterPro" id="IPR052895">
    <property type="entry name" value="HetReg/Transcr_Mod"/>
</dbReference>
<dbReference type="Pfam" id="PF06985">
    <property type="entry name" value="HET"/>
    <property type="match status" value="1"/>
</dbReference>
<dbReference type="Proteomes" id="UP000799437">
    <property type="component" value="Unassembled WGS sequence"/>
</dbReference>
<dbReference type="Pfam" id="PF26639">
    <property type="entry name" value="Het-6_barrel"/>
    <property type="match status" value="1"/>
</dbReference>
<name>A0A6A6VUC5_9PEZI</name>
<gene>
    <name evidence="2" type="ORF">EJ05DRAFT_170961</name>
</gene>
<evidence type="ECO:0000313" key="3">
    <source>
        <dbReference type="Proteomes" id="UP000799437"/>
    </source>
</evidence>
<sequence length="757" mass="86102">MFSSKDLKSRFDRVSAKTLSVGARQYLRSVSEYKTKDLAAFTYSPLTGPRCIRLLHIQAGGDTDALTCDVSEVDLDAEPIFEALSYTWDQDHAWDNEPEPESERKRKPILCNGQSCEVTMNLYHALTEFRRRKMYSPIWIDQICINQKDDQEKNLQLGLMAEIYRSAVRVIVWLGIMSKTRNSALDFLLALPPLPEIDQLRRSKSVPMVAEETDMSAPSQLPARPKMSKISRSFDVINTVSNVLSEQYHWLGVLRLLRRSWFNRTWTLQELLLAQDLLIMMGDRDIPPAVLADASKRVVDFYANDPLMFSEGVGRDIIDRHRYMDRIPAFFKAKEDFKQGKRFTAEDYLSTIRVRGVTNPRDKVIAGKAILEHDVVPVADFDAPTANIFINFAHVLYEDTGVFSLSLVGDTAPAIAGLPSWVPDLVRPLRPTPLKYCGCSSFDSPIPVQGNDIRFEDKTIHLRGAKWDVVRDIGETSWSWEYSLWYFIPYDKPPVPMRTCWTDNKERFGDIFPVLEQMGPIYKPTGERTADAFWKTLIGNIQSQSANDDEAWGESFRLYLSFSLWQIRQLAQHKDNPIIKLVDGSDKWLPSIVTDAIEALEHRLALYMALDEVQHDETNTPRTSLRQTILDFARRIFGTENLSELSAWKGYKAETSSALHDKGLYEQVQLFGNAFTQVYDGRRILVSEKGYMGIAPESVKVGDVIFLVAGAGTPYVFRPVKDVENTYTLVGEAYLHGLTPDIVSAEGEWKVESITVI</sequence>
<dbReference type="RefSeq" id="XP_033596206.1">
    <property type="nucleotide sequence ID" value="XM_033739509.1"/>
</dbReference>
<dbReference type="EMBL" id="ML996583">
    <property type="protein sequence ID" value="KAF2753755.1"/>
    <property type="molecule type" value="Genomic_DNA"/>
</dbReference>
<dbReference type="PANTHER" id="PTHR24148:SF73">
    <property type="entry name" value="HET DOMAIN PROTEIN (AFU_ORTHOLOGUE AFUA_8G01020)"/>
    <property type="match status" value="1"/>
</dbReference>
<evidence type="ECO:0000259" key="1">
    <source>
        <dbReference type="Pfam" id="PF06985"/>
    </source>
</evidence>
<reference evidence="2" key="1">
    <citation type="journal article" date="2020" name="Stud. Mycol.">
        <title>101 Dothideomycetes genomes: a test case for predicting lifestyles and emergence of pathogens.</title>
        <authorList>
            <person name="Haridas S."/>
            <person name="Albert R."/>
            <person name="Binder M."/>
            <person name="Bloem J."/>
            <person name="Labutti K."/>
            <person name="Salamov A."/>
            <person name="Andreopoulos B."/>
            <person name="Baker S."/>
            <person name="Barry K."/>
            <person name="Bills G."/>
            <person name="Bluhm B."/>
            <person name="Cannon C."/>
            <person name="Castanera R."/>
            <person name="Culley D."/>
            <person name="Daum C."/>
            <person name="Ezra D."/>
            <person name="Gonzalez J."/>
            <person name="Henrissat B."/>
            <person name="Kuo A."/>
            <person name="Liang C."/>
            <person name="Lipzen A."/>
            <person name="Lutzoni F."/>
            <person name="Magnuson J."/>
            <person name="Mondo S."/>
            <person name="Nolan M."/>
            <person name="Ohm R."/>
            <person name="Pangilinan J."/>
            <person name="Park H.-J."/>
            <person name="Ramirez L."/>
            <person name="Alfaro M."/>
            <person name="Sun H."/>
            <person name="Tritt A."/>
            <person name="Yoshinaga Y."/>
            <person name="Zwiers L.-H."/>
            <person name="Turgeon B."/>
            <person name="Goodwin S."/>
            <person name="Spatafora J."/>
            <person name="Crous P."/>
            <person name="Grigoriev I."/>
        </authorList>
    </citation>
    <scope>NUCLEOTIDE SEQUENCE</scope>
    <source>
        <strain evidence="2">CBS 121739</strain>
    </source>
</reference>
<dbReference type="PANTHER" id="PTHR24148">
    <property type="entry name" value="ANKYRIN REPEAT DOMAIN-CONTAINING PROTEIN 39 HOMOLOG-RELATED"/>
    <property type="match status" value="1"/>
</dbReference>